<keyword evidence="3" id="KW-1185">Reference proteome</keyword>
<feature type="transmembrane region" description="Helical" evidence="1">
    <location>
        <begin position="59"/>
        <end position="79"/>
    </location>
</feature>
<reference evidence="2 3" key="2">
    <citation type="journal article" date="2016" name="Int. J. Syst. Evol. Microbiol.">
        <title>Flavisolibacter tropicus sp. nov., isolated from tropical soil.</title>
        <authorList>
            <person name="Lee J.J."/>
            <person name="Kang M.S."/>
            <person name="Kim G.S."/>
            <person name="Lee C.S."/>
            <person name="Lim S."/>
            <person name="Lee J."/>
            <person name="Roh S.H."/>
            <person name="Kang H."/>
            <person name="Ha J.M."/>
            <person name="Bae S."/>
            <person name="Jung H.Y."/>
            <person name="Kim M.K."/>
        </authorList>
    </citation>
    <scope>NUCLEOTIDE SEQUENCE [LARGE SCALE GENOMIC DNA]</scope>
    <source>
        <strain evidence="2 3">LCS9</strain>
    </source>
</reference>
<evidence type="ECO:0000256" key="1">
    <source>
        <dbReference type="SAM" id="Phobius"/>
    </source>
</evidence>
<proteinExistence type="predicted"/>
<name>A0A172TYP3_9BACT</name>
<accession>A0A172TYP3</accession>
<feature type="transmembrane region" description="Helical" evidence="1">
    <location>
        <begin position="85"/>
        <end position="104"/>
    </location>
</feature>
<reference evidence="3" key="1">
    <citation type="submission" date="2015-01" db="EMBL/GenBank/DDBJ databases">
        <title>Flavisolibacter sp./LCS9/ whole genome sequencing.</title>
        <authorList>
            <person name="Kim M.K."/>
            <person name="Srinivasan S."/>
            <person name="Lee J.-J."/>
        </authorList>
    </citation>
    <scope>NUCLEOTIDE SEQUENCE [LARGE SCALE GENOMIC DNA]</scope>
    <source>
        <strain evidence="3">LCS9</strain>
    </source>
</reference>
<evidence type="ECO:0000313" key="2">
    <source>
        <dbReference type="EMBL" id="ANE52160.1"/>
    </source>
</evidence>
<gene>
    <name evidence="2" type="ORF">SY85_18340</name>
</gene>
<sequence length="108" mass="11460">MTTTTNLQEEIAKQINIGFSKEEIEQNLLSKGYTSTEINEALSKIDFSNAIAESNGGKVSGTSIAFGIVFIVGALVRFARFLNGGSVLAGLGVLTAGGMAIYYFTKRS</sequence>
<keyword evidence="1" id="KW-1133">Transmembrane helix</keyword>
<keyword evidence="1" id="KW-0812">Transmembrane</keyword>
<dbReference type="KEGG" id="fla:SY85_18340"/>
<protein>
    <submittedName>
        <fullName evidence="2">Uncharacterized protein</fullName>
    </submittedName>
</protein>
<dbReference type="RefSeq" id="WP_066406351.1">
    <property type="nucleotide sequence ID" value="NZ_CP011390.1"/>
</dbReference>
<dbReference type="Proteomes" id="UP000077177">
    <property type="component" value="Chromosome"/>
</dbReference>
<keyword evidence="1" id="KW-0472">Membrane</keyword>
<evidence type="ECO:0000313" key="3">
    <source>
        <dbReference type="Proteomes" id="UP000077177"/>
    </source>
</evidence>
<dbReference type="AlphaFoldDB" id="A0A172TYP3"/>
<organism evidence="2 3">
    <name type="scientific">Flavisolibacter tropicus</name>
    <dbReference type="NCBI Taxonomy" id="1492898"/>
    <lineage>
        <taxon>Bacteria</taxon>
        <taxon>Pseudomonadati</taxon>
        <taxon>Bacteroidota</taxon>
        <taxon>Chitinophagia</taxon>
        <taxon>Chitinophagales</taxon>
        <taxon>Chitinophagaceae</taxon>
        <taxon>Flavisolibacter</taxon>
    </lineage>
</organism>
<dbReference type="EMBL" id="CP011390">
    <property type="protein sequence ID" value="ANE52160.1"/>
    <property type="molecule type" value="Genomic_DNA"/>
</dbReference>